<dbReference type="InterPro" id="IPR036188">
    <property type="entry name" value="FAD/NAD-bd_sf"/>
</dbReference>
<reference evidence="3" key="1">
    <citation type="submission" date="2019-10" db="EMBL/GenBank/DDBJ databases">
        <authorList>
            <consortium name="DOE Joint Genome Institute"/>
            <person name="Kuo A."/>
            <person name="Miyauchi S."/>
            <person name="Kiss E."/>
            <person name="Drula E."/>
            <person name="Kohler A."/>
            <person name="Sanchez-Garcia M."/>
            <person name="Andreopoulos B."/>
            <person name="Barry K.W."/>
            <person name="Bonito G."/>
            <person name="Buee M."/>
            <person name="Carver A."/>
            <person name="Chen C."/>
            <person name="Cichocki N."/>
            <person name="Clum A."/>
            <person name="Culley D."/>
            <person name="Crous P.W."/>
            <person name="Fauchery L."/>
            <person name="Girlanda M."/>
            <person name="Hayes R."/>
            <person name="Keri Z."/>
            <person name="LaButti K."/>
            <person name="Lipzen A."/>
            <person name="Lombard V."/>
            <person name="Magnuson J."/>
            <person name="Maillard F."/>
            <person name="Morin E."/>
            <person name="Murat C."/>
            <person name="Nolan M."/>
            <person name="Ohm R."/>
            <person name="Pangilinan J."/>
            <person name="Pereira M."/>
            <person name="Perotto S."/>
            <person name="Peter M."/>
            <person name="Riley R."/>
            <person name="Sitrit Y."/>
            <person name="Stielow B."/>
            <person name="Szollosi G."/>
            <person name="Zifcakova L."/>
            <person name="Stursova M."/>
            <person name="Spatafora J.W."/>
            <person name="Tedersoo L."/>
            <person name="Vaario L.-M."/>
            <person name="Yamada A."/>
            <person name="Yan M."/>
            <person name="Wang P."/>
            <person name="Xu J."/>
            <person name="Bruns T."/>
            <person name="Baldrian P."/>
            <person name="Vilgalys R."/>
            <person name="Henrissat B."/>
            <person name="Grigoriev I.V."/>
            <person name="Hibbett D."/>
            <person name="Nagy L.G."/>
            <person name="Martin F.M."/>
        </authorList>
    </citation>
    <scope>NUCLEOTIDE SEQUENCE</scope>
    <source>
        <strain evidence="3">Prilba</strain>
    </source>
</reference>
<evidence type="ECO:0000313" key="4">
    <source>
        <dbReference type="Proteomes" id="UP000759537"/>
    </source>
</evidence>
<keyword evidence="4" id="KW-1185">Reference proteome</keyword>
<feature type="signal peptide" evidence="1">
    <location>
        <begin position="1"/>
        <end position="21"/>
    </location>
</feature>
<dbReference type="PANTHER" id="PTHR13847">
    <property type="entry name" value="SARCOSINE DEHYDROGENASE-RELATED"/>
    <property type="match status" value="1"/>
</dbReference>
<proteinExistence type="predicted"/>
<dbReference type="GO" id="GO:0005737">
    <property type="term" value="C:cytoplasm"/>
    <property type="evidence" value="ECO:0007669"/>
    <property type="project" value="TreeGrafter"/>
</dbReference>
<feature type="chain" id="PRO_5040197696" evidence="1">
    <location>
        <begin position="22"/>
        <end position="518"/>
    </location>
</feature>
<name>A0A9P5JW96_9AGAM</name>
<comment type="caution">
    <text evidence="3">The sequence shown here is derived from an EMBL/GenBank/DDBJ whole genome shotgun (WGS) entry which is preliminary data.</text>
</comment>
<dbReference type="Pfam" id="PF01266">
    <property type="entry name" value="DAO"/>
    <property type="match status" value="1"/>
</dbReference>
<gene>
    <name evidence="3" type="ORF">DFH94DRAFT_638597</name>
</gene>
<dbReference type="InterPro" id="IPR006076">
    <property type="entry name" value="FAD-dep_OxRdtase"/>
</dbReference>
<dbReference type="Gene3D" id="3.50.50.60">
    <property type="entry name" value="FAD/NAD(P)-binding domain"/>
    <property type="match status" value="1"/>
</dbReference>
<sequence length="518" mass="56058">MTIFHIHHLLAIGLLVQSLAAFSQTTLNDTLQDQFQAIFTPPPKSESFPVSNATHSFWMNGAPGVNPLARAGSTGPLTADGDVCIIGSGMTGVSVAYHLSKLFGDNATLHDALSIIILEARDFCSGATGRNGGHLTAHNFMGLRKDTEAWGIFDAIRAVRLEDHVVDAISSLVKDTGAEDEVDMVEGSRTVLFFTKEEEAEARDEYEAAKAAGINVSVAEWLSEGEVEKMYGARYPAVRTPGNTIWPLKLVTHLYKLAQDASAVSMKLHTHTPVTTIRPRALCADGDTRRWQLETPRGSVACTHVVHATNAYASALLPQFSAGRPPGTIVPTRGQVISIRAAVPARELTPSGFTANYGMEYWFVRPGSAPDERPLVILGGARHAEGGSRGATTDDSVIDAAVGRRLREILPEVFPGKFEKGVEPEMEWTGIMGFTELGDPFVGPVLDKFELGGVPYEGQYIVAGFSGHGMPRAFGCADIVARMIASKITSQEWELPPWLPLHYLTDLPKRFESSHTPQ</sequence>
<organism evidence="3 4">
    <name type="scientific">Russula ochroleuca</name>
    <dbReference type="NCBI Taxonomy" id="152965"/>
    <lineage>
        <taxon>Eukaryota</taxon>
        <taxon>Fungi</taxon>
        <taxon>Dikarya</taxon>
        <taxon>Basidiomycota</taxon>
        <taxon>Agaricomycotina</taxon>
        <taxon>Agaricomycetes</taxon>
        <taxon>Russulales</taxon>
        <taxon>Russulaceae</taxon>
        <taxon>Russula</taxon>
    </lineage>
</organism>
<evidence type="ECO:0000313" key="3">
    <source>
        <dbReference type="EMBL" id="KAF8468109.1"/>
    </source>
</evidence>
<dbReference type="Gene3D" id="3.30.9.10">
    <property type="entry name" value="D-Amino Acid Oxidase, subunit A, domain 2"/>
    <property type="match status" value="1"/>
</dbReference>
<feature type="domain" description="FAD dependent oxidoreductase" evidence="2">
    <location>
        <begin position="82"/>
        <end position="483"/>
    </location>
</feature>
<dbReference type="PANTHER" id="PTHR13847:SF260">
    <property type="entry name" value="FAD DEPENDENT OXIDOREDUCTASE DOMAIN-CONTAINING PROTEIN"/>
    <property type="match status" value="1"/>
</dbReference>
<dbReference type="AlphaFoldDB" id="A0A9P5JW96"/>
<keyword evidence="1" id="KW-0732">Signal</keyword>
<accession>A0A9P5JW96</accession>
<dbReference type="Proteomes" id="UP000759537">
    <property type="component" value="Unassembled WGS sequence"/>
</dbReference>
<dbReference type="OrthoDB" id="429143at2759"/>
<reference evidence="3" key="2">
    <citation type="journal article" date="2020" name="Nat. Commun.">
        <title>Large-scale genome sequencing of mycorrhizal fungi provides insights into the early evolution of symbiotic traits.</title>
        <authorList>
            <person name="Miyauchi S."/>
            <person name="Kiss E."/>
            <person name="Kuo A."/>
            <person name="Drula E."/>
            <person name="Kohler A."/>
            <person name="Sanchez-Garcia M."/>
            <person name="Morin E."/>
            <person name="Andreopoulos B."/>
            <person name="Barry K.W."/>
            <person name="Bonito G."/>
            <person name="Buee M."/>
            <person name="Carver A."/>
            <person name="Chen C."/>
            <person name="Cichocki N."/>
            <person name="Clum A."/>
            <person name="Culley D."/>
            <person name="Crous P.W."/>
            <person name="Fauchery L."/>
            <person name="Girlanda M."/>
            <person name="Hayes R.D."/>
            <person name="Keri Z."/>
            <person name="LaButti K."/>
            <person name="Lipzen A."/>
            <person name="Lombard V."/>
            <person name="Magnuson J."/>
            <person name="Maillard F."/>
            <person name="Murat C."/>
            <person name="Nolan M."/>
            <person name="Ohm R.A."/>
            <person name="Pangilinan J."/>
            <person name="Pereira M.F."/>
            <person name="Perotto S."/>
            <person name="Peter M."/>
            <person name="Pfister S."/>
            <person name="Riley R."/>
            <person name="Sitrit Y."/>
            <person name="Stielow J.B."/>
            <person name="Szollosi G."/>
            <person name="Zifcakova L."/>
            <person name="Stursova M."/>
            <person name="Spatafora J.W."/>
            <person name="Tedersoo L."/>
            <person name="Vaario L.M."/>
            <person name="Yamada A."/>
            <person name="Yan M."/>
            <person name="Wang P."/>
            <person name="Xu J."/>
            <person name="Bruns T."/>
            <person name="Baldrian P."/>
            <person name="Vilgalys R."/>
            <person name="Dunand C."/>
            <person name="Henrissat B."/>
            <person name="Grigoriev I.V."/>
            <person name="Hibbett D."/>
            <person name="Nagy L.G."/>
            <person name="Martin F.M."/>
        </authorList>
    </citation>
    <scope>NUCLEOTIDE SEQUENCE</scope>
    <source>
        <strain evidence="3">Prilba</strain>
    </source>
</reference>
<evidence type="ECO:0000256" key="1">
    <source>
        <dbReference type="SAM" id="SignalP"/>
    </source>
</evidence>
<dbReference type="EMBL" id="WHVB01000033">
    <property type="protein sequence ID" value="KAF8468109.1"/>
    <property type="molecule type" value="Genomic_DNA"/>
</dbReference>
<dbReference type="SUPFAM" id="SSF51905">
    <property type="entry name" value="FAD/NAD(P)-binding domain"/>
    <property type="match status" value="1"/>
</dbReference>
<protein>
    <submittedName>
        <fullName evidence="3">FAD dependent oxidoreductase</fullName>
    </submittedName>
</protein>
<evidence type="ECO:0000259" key="2">
    <source>
        <dbReference type="Pfam" id="PF01266"/>
    </source>
</evidence>